<dbReference type="GO" id="GO:0006427">
    <property type="term" value="P:histidyl-tRNA aminoacylation"/>
    <property type="evidence" value="ECO:0007669"/>
    <property type="project" value="InterPro"/>
</dbReference>
<dbReference type="InterPro" id="IPR015807">
    <property type="entry name" value="His-tRNA-ligase"/>
</dbReference>
<keyword evidence="6" id="KW-0067">ATP-binding</keyword>
<dbReference type="NCBIfam" id="TIGR00442">
    <property type="entry name" value="hisS"/>
    <property type="match status" value="1"/>
</dbReference>
<comment type="catalytic activity">
    <reaction evidence="10">
        <text>L-seryl-[protein] + ATP = O-phospho-L-seryl-[protein] + ADP + H(+)</text>
        <dbReference type="Rhea" id="RHEA:17989"/>
        <dbReference type="Rhea" id="RHEA-COMP:9863"/>
        <dbReference type="Rhea" id="RHEA-COMP:11604"/>
        <dbReference type="ChEBI" id="CHEBI:15378"/>
        <dbReference type="ChEBI" id="CHEBI:29999"/>
        <dbReference type="ChEBI" id="CHEBI:30616"/>
        <dbReference type="ChEBI" id="CHEBI:83421"/>
        <dbReference type="ChEBI" id="CHEBI:456216"/>
        <dbReference type="EC" id="2.7.11.1"/>
    </reaction>
</comment>
<dbReference type="InterPro" id="IPR006195">
    <property type="entry name" value="aa-tRNA-synth_II"/>
</dbReference>
<comment type="similarity">
    <text evidence="1">Belongs to the class-II aminoacyl-tRNA synthetase family.</text>
</comment>
<evidence type="ECO:0000313" key="13">
    <source>
        <dbReference type="EMBL" id="TBT98846.1"/>
    </source>
</evidence>
<dbReference type="VEuPathDB" id="MicrosporidiaDB:CWI36_2203p0010"/>
<evidence type="ECO:0000256" key="9">
    <source>
        <dbReference type="ARBA" id="ARBA00047899"/>
    </source>
</evidence>
<keyword evidence="14" id="KW-1185">Reference proteome</keyword>
<keyword evidence="2" id="KW-0723">Serine/threonine-protein kinase</keyword>
<proteinExistence type="inferred from homology"/>
<dbReference type="STRING" id="148818.A0A4Q9KVI4"/>
<keyword evidence="5" id="KW-0418">Kinase</keyword>
<keyword evidence="4" id="KW-0547">Nucleotide-binding</keyword>
<feature type="binding site" evidence="11">
    <location>
        <position position="105"/>
    </location>
    <ligand>
        <name>L-histidine</name>
        <dbReference type="ChEBI" id="CHEBI:57595"/>
    </ligand>
</feature>
<evidence type="ECO:0000256" key="2">
    <source>
        <dbReference type="ARBA" id="ARBA00022527"/>
    </source>
</evidence>
<dbReference type="GO" id="GO:0032543">
    <property type="term" value="P:mitochondrial translation"/>
    <property type="evidence" value="ECO:0007669"/>
    <property type="project" value="TreeGrafter"/>
</dbReference>
<dbReference type="CDD" id="cd00773">
    <property type="entry name" value="HisRS-like_core"/>
    <property type="match status" value="1"/>
</dbReference>
<keyword evidence="7" id="KW-0648">Protein biosynthesis</keyword>
<evidence type="ECO:0000259" key="12">
    <source>
        <dbReference type="PROSITE" id="PS50862"/>
    </source>
</evidence>
<dbReference type="Proteomes" id="UP000291404">
    <property type="component" value="Unassembled WGS sequence"/>
</dbReference>
<evidence type="ECO:0000256" key="1">
    <source>
        <dbReference type="ARBA" id="ARBA00008226"/>
    </source>
</evidence>
<dbReference type="GO" id="GO:0004674">
    <property type="term" value="F:protein serine/threonine kinase activity"/>
    <property type="evidence" value="ECO:0007669"/>
    <property type="project" value="UniProtKB-KW"/>
</dbReference>
<gene>
    <name evidence="13" type="ORF">CWI36_2203p0010</name>
</gene>
<feature type="binding site" evidence="11">
    <location>
        <begin position="78"/>
        <end position="80"/>
    </location>
    <ligand>
        <name>L-histidine</name>
        <dbReference type="ChEBI" id="CHEBI:57595"/>
    </ligand>
</feature>
<keyword evidence="3" id="KW-0808">Transferase</keyword>
<evidence type="ECO:0000256" key="7">
    <source>
        <dbReference type="ARBA" id="ARBA00022917"/>
    </source>
</evidence>
<dbReference type="GO" id="GO:0005524">
    <property type="term" value="F:ATP binding"/>
    <property type="evidence" value="ECO:0007669"/>
    <property type="project" value="UniProtKB-KW"/>
</dbReference>
<dbReference type="InterPro" id="IPR041715">
    <property type="entry name" value="HisRS-like_core"/>
</dbReference>
<organism evidence="13 14">
    <name type="scientific">Hamiltosporidium magnivora</name>
    <dbReference type="NCBI Taxonomy" id="148818"/>
    <lineage>
        <taxon>Eukaryota</taxon>
        <taxon>Fungi</taxon>
        <taxon>Fungi incertae sedis</taxon>
        <taxon>Microsporidia</taxon>
        <taxon>Dubosqiidae</taxon>
        <taxon>Hamiltosporidium</taxon>
    </lineage>
</organism>
<evidence type="ECO:0000256" key="6">
    <source>
        <dbReference type="ARBA" id="ARBA00022840"/>
    </source>
</evidence>
<comment type="catalytic activity">
    <reaction evidence="8">
        <text>tRNA(His) + L-histidine + ATP = L-histidyl-tRNA(His) + AMP + diphosphate + H(+)</text>
        <dbReference type="Rhea" id="RHEA:17313"/>
        <dbReference type="Rhea" id="RHEA-COMP:9665"/>
        <dbReference type="Rhea" id="RHEA-COMP:9689"/>
        <dbReference type="ChEBI" id="CHEBI:15378"/>
        <dbReference type="ChEBI" id="CHEBI:30616"/>
        <dbReference type="ChEBI" id="CHEBI:33019"/>
        <dbReference type="ChEBI" id="CHEBI:57595"/>
        <dbReference type="ChEBI" id="CHEBI:78442"/>
        <dbReference type="ChEBI" id="CHEBI:78527"/>
        <dbReference type="ChEBI" id="CHEBI:456215"/>
        <dbReference type="EC" id="6.1.1.21"/>
    </reaction>
</comment>
<evidence type="ECO:0000256" key="8">
    <source>
        <dbReference type="ARBA" id="ARBA00047639"/>
    </source>
</evidence>
<dbReference type="Gene3D" id="3.40.50.800">
    <property type="entry name" value="Anticodon-binding domain"/>
    <property type="match status" value="1"/>
</dbReference>
<dbReference type="SUPFAM" id="SSF55681">
    <property type="entry name" value="Class II aaRS and biotin synthetases"/>
    <property type="match status" value="1"/>
</dbReference>
<dbReference type="PANTHER" id="PTHR11476">
    <property type="entry name" value="HISTIDYL-TRNA SYNTHETASE"/>
    <property type="match status" value="1"/>
</dbReference>
<reference evidence="13 14" key="1">
    <citation type="submission" date="2017-12" db="EMBL/GenBank/DDBJ databases">
        <authorList>
            <person name="Pombert J.-F."/>
            <person name="Haag K.L."/>
            <person name="Ebert D."/>
        </authorList>
    </citation>
    <scope>NUCLEOTIDE SEQUENCE [LARGE SCALE GENOMIC DNA]</scope>
    <source>
        <strain evidence="13">BE-OM-2</strain>
    </source>
</reference>
<feature type="binding site" evidence="11">
    <location>
        <position position="272"/>
    </location>
    <ligand>
        <name>L-histidine</name>
        <dbReference type="ChEBI" id="CHEBI:57595"/>
    </ligand>
</feature>
<dbReference type="Gene3D" id="3.30.930.10">
    <property type="entry name" value="Bira Bifunctional Protein, Domain 2"/>
    <property type="match status" value="1"/>
</dbReference>
<dbReference type="Pfam" id="PF12745">
    <property type="entry name" value="HGTP_anticodon2"/>
    <property type="match status" value="1"/>
</dbReference>
<evidence type="ECO:0000256" key="4">
    <source>
        <dbReference type="ARBA" id="ARBA00022741"/>
    </source>
</evidence>
<evidence type="ECO:0000256" key="10">
    <source>
        <dbReference type="ARBA" id="ARBA00048679"/>
    </source>
</evidence>
<dbReference type="PANTHER" id="PTHR11476:SF7">
    <property type="entry name" value="HISTIDINE--TRNA LIGASE"/>
    <property type="match status" value="1"/>
</dbReference>
<feature type="domain" description="Aminoacyl-transfer RNA synthetases class-II family profile" evidence="12">
    <location>
        <begin position="1"/>
        <end position="334"/>
    </location>
</feature>
<comment type="catalytic activity">
    <reaction evidence="9">
        <text>L-threonyl-[protein] + ATP = O-phospho-L-threonyl-[protein] + ADP + H(+)</text>
        <dbReference type="Rhea" id="RHEA:46608"/>
        <dbReference type="Rhea" id="RHEA-COMP:11060"/>
        <dbReference type="Rhea" id="RHEA-COMP:11605"/>
        <dbReference type="ChEBI" id="CHEBI:15378"/>
        <dbReference type="ChEBI" id="CHEBI:30013"/>
        <dbReference type="ChEBI" id="CHEBI:30616"/>
        <dbReference type="ChEBI" id="CHEBI:61977"/>
        <dbReference type="ChEBI" id="CHEBI:456216"/>
        <dbReference type="EC" id="2.7.11.1"/>
    </reaction>
</comment>
<evidence type="ECO:0000256" key="11">
    <source>
        <dbReference type="PIRSR" id="PIRSR001549-1"/>
    </source>
</evidence>
<name>A0A4Q9KVI4_9MICR</name>
<feature type="binding site" evidence="11">
    <location>
        <begin position="276"/>
        <end position="277"/>
    </location>
    <ligand>
        <name>L-histidine</name>
        <dbReference type="ChEBI" id="CHEBI:57595"/>
    </ligand>
</feature>
<evidence type="ECO:0000256" key="5">
    <source>
        <dbReference type="ARBA" id="ARBA00022777"/>
    </source>
</evidence>
<feature type="binding site" evidence="11">
    <location>
        <position position="125"/>
    </location>
    <ligand>
        <name>L-histidine</name>
        <dbReference type="ChEBI" id="CHEBI:57595"/>
    </ligand>
</feature>
<dbReference type="InterPro" id="IPR045864">
    <property type="entry name" value="aa-tRNA-synth_II/BPL/LPL"/>
</dbReference>
<dbReference type="PROSITE" id="PS50862">
    <property type="entry name" value="AA_TRNA_LIGASE_II"/>
    <property type="match status" value="1"/>
</dbReference>
<dbReference type="GO" id="GO:0004821">
    <property type="term" value="F:histidine-tRNA ligase activity"/>
    <property type="evidence" value="ECO:0007669"/>
    <property type="project" value="UniProtKB-EC"/>
</dbReference>
<dbReference type="InterPro" id="IPR036621">
    <property type="entry name" value="Anticodon-bd_dom_sf"/>
</dbReference>
<sequence length="441" mass="50266">MLELRTPKGTIDYSPRETMLISKIIDKSISIFKKHGAVCIDTPTFELKEILTNKYGEDSKLIFDLADQGGDICSLRYDLTVPFARYLASNKIAKIKRYQIGKVFRRDNPVVTKGRLREFTQCDFDIAGNYLEMTADAEIIKICVECLSSFDLGQFCISINHRKMLSAIFKIASIPSDLHLTVCSSIDKIDKIQWEAVKLELISKGIDDSQAEIIKKYISKTGSTDLLNELKNDTIYGLKEGKEAIDDLLLLMKYIKIYKIENIVQINLSLARGLDYYTGIIFEANFKQEEVGAVIGGGRYDNLVDGILKSANRKDFSVPCVGFSVGITRIYTLMQKKYKNIKDNDTLVLVVSSGDQFLENKMEILNELWDNNIPAESVFTKRNDFLAQLKYCEQKNIKFCLIIGQDEINSNSVKIKNILKDENFEYIQRDDLVGFIEKNRI</sequence>
<dbReference type="AlphaFoldDB" id="A0A4Q9KVI4"/>
<evidence type="ECO:0000313" key="14">
    <source>
        <dbReference type="Proteomes" id="UP000291404"/>
    </source>
</evidence>
<protein>
    <submittedName>
        <fullName evidence="13">Histidine--tRNA ligase</fullName>
    </submittedName>
</protein>
<dbReference type="SUPFAM" id="SSF52954">
    <property type="entry name" value="Class II aaRS ABD-related"/>
    <property type="match status" value="1"/>
</dbReference>
<dbReference type="GO" id="GO:0005829">
    <property type="term" value="C:cytosol"/>
    <property type="evidence" value="ECO:0007669"/>
    <property type="project" value="TreeGrafter"/>
</dbReference>
<dbReference type="PIRSF" id="PIRSF001549">
    <property type="entry name" value="His-tRNA_synth"/>
    <property type="match status" value="1"/>
</dbReference>
<keyword evidence="13" id="KW-0436">Ligase</keyword>
<dbReference type="GO" id="GO:0005739">
    <property type="term" value="C:mitochondrion"/>
    <property type="evidence" value="ECO:0007669"/>
    <property type="project" value="TreeGrafter"/>
</dbReference>
<comment type="caution">
    <text evidence="13">The sequence shown here is derived from an EMBL/GenBank/DDBJ whole genome shotgun (WGS) entry which is preliminary data.</text>
</comment>
<dbReference type="InterPro" id="IPR004516">
    <property type="entry name" value="HisRS/HisZ"/>
</dbReference>
<evidence type="ECO:0000256" key="3">
    <source>
        <dbReference type="ARBA" id="ARBA00022679"/>
    </source>
</evidence>
<dbReference type="VEuPathDB" id="MicrosporidiaDB:CWI39_0650p0010"/>
<dbReference type="EMBL" id="PITI01002203">
    <property type="protein sequence ID" value="TBT98846.1"/>
    <property type="molecule type" value="Genomic_DNA"/>
</dbReference>
<dbReference type="Pfam" id="PF13393">
    <property type="entry name" value="tRNA-synt_His"/>
    <property type="match status" value="1"/>
</dbReference>
<dbReference type="GO" id="GO:0003723">
    <property type="term" value="F:RNA binding"/>
    <property type="evidence" value="ECO:0007669"/>
    <property type="project" value="TreeGrafter"/>
</dbReference>
<feature type="binding site" evidence="11">
    <location>
        <position position="121"/>
    </location>
    <ligand>
        <name>L-histidine</name>
        <dbReference type="ChEBI" id="CHEBI:57595"/>
    </ligand>
</feature>
<dbReference type="InterPro" id="IPR024435">
    <property type="entry name" value="HisRS-related_dom"/>
</dbReference>
<accession>A0A4Q9KVI4</accession>
<dbReference type="FunFam" id="3.40.50.800:FF:000012">
    <property type="entry name" value="Histidine--tRNA ligase, cytoplasmic"/>
    <property type="match status" value="1"/>
</dbReference>